<name>A0A914IBB7_GLORO</name>
<accession>A0A914IBB7</accession>
<reference evidence="3" key="1">
    <citation type="submission" date="2022-11" db="UniProtKB">
        <authorList>
            <consortium name="WormBaseParasite"/>
        </authorList>
    </citation>
    <scope>IDENTIFICATION</scope>
</reference>
<evidence type="ECO:0000313" key="3">
    <source>
        <dbReference type="WBParaSite" id="Gr19_v10_g9009.t1"/>
    </source>
</evidence>
<dbReference type="Proteomes" id="UP000887572">
    <property type="component" value="Unplaced"/>
</dbReference>
<protein>
    <submittedName>
        <fullName evidence="3">Uncharacterized protein</fullName>
    </submittedName>
</protein>
<sequence>MLALWQTVSLISAILCITLGLKPSDLRDCFVGKLHAYKAFIQKLNGSLSKTIQTKKTWARHFNRVSRLLEAWAEHRTSEGGLTPGGAEHRTRLRMHFLLILLIAFASERRCTTHIKPTMAEFAWCADQKISITDEQFVFKCNTCWDLQEPNVDEDEQIVPIVIDEQARLYMTKKPSVDNPKGK</sequence>
<evidence type="ECO:0000256" key="1">
    <source>
        <dbReference type="SAM" id="SignalP"/>
    </source>
</evidence>
<dbReference type="AlphaFoldDB" id="A0A914IBB7"/>
<organism evidence="2 3">
    <name type="scientific">Globodera rostochiensis</name>
    <name type="common">Golden nematode worm</name>
    <name type="synonym">Heterodera rostochiensis</name>
    <dbReference type="NCBI Taxonomy" id="31243"/>
    <lineage>
        <taxon>Eukaryota</taxon>
        <taxon>Metazoa</taxon>
        <taxon>Ecdysozoa</taxon>
        <taxon>Nematoda</taxon>
        <taxon>Chromadorea</taxon>
        <taxon>Rhabditida</taxon>
        <taxon>Tylenchina</taxon>
        <taxon>Tylenchomorpha</taxon>
        <taxon>Tylenchoidea</taxon>
        <taxon>Heteroderidae</taxon>
        <taxon>Heteroderinae</taxon>
        <taxon>Globodera</taxon>
    </lineage>
</organism>
<feature type="signal peptide" evidence="1">
    <location>
        <begin position="1"/>
        <end position="20"/>
    </location>
</feature>
<proteinExistence type="predicted"/>
<evidence type="ECO:0000313" key="2">
    <source>
        <dbReference type="Proteomes" id="UP000887572"/>
    </source>
</evidence>
<dbReference type="WBParaSite" id="Gr19_v10_g9009.t1">
    <property type="protein sequence ID" value="Gr19_v10_g9009.t1"/>
    <property type="gene ID" value="Gr19_v10_g9009"/>
</dbReference>
<keyword evidence="2" id="KW-1185">Reference proteome</keyword>
<keyword evidence="1" id="KW-0732">Signal</keyword>
<feature type="chain" id="PRO_5037148167" evidence="1">
    <location>
        <begin position="21"/>
        <end position="183"/>
    </location>
</feature>